<dbReference type="CDD" id="cd18809">
    <property type="entry name" value="SF1_C_RecD"/>
    <property type="match status" value="1"/>
</dbReference>
<organism evidence="2 3">
    <name type="scientific">Capnocytophaga canis</name>
    <dbReference type="NCBI Taxonomy" id="1848903"/>
    <lineage>
        <taxon>Bacteria</taxon>
        <taxon>Pseudomonadati</taxon>
        <taxon>Bacteroidota</taxon>
        <taxon>Flavobacteriia</taxon>
        <taxon>Flavobacteriales</taxon>
        <taxon>Flavobacteriaceae</taxon>
        <taxon>Capnocytophaga</taxon>
    </lineage>
</organism>
<dbReference type="SUPFAM" id="SSF52540">
    <property type="entry name" value="P-loop containing nucleoside triphosphate hydrolases"/>
    <property type="match status" value="2"/>
</dbReference>
<sequence length="746" mass="87579">MEELILTLINQTSQNIFLTGKAGTGKTTLLHKIIKTTHKNTIVVAPTGIAALNAGGVTIHSMFQLPFASFLPTLSNPPVVYANSRFENRMTLRKHFKMRRNKQQLFHHLELLVIDEVSMLRADVLDAMDFMLQNIRKDKRPFGGVQVLFIGDLLQLPPVVKNEEWEVLKTYYSGIFFFQSKVITENPLLYVELDKIYRQSDDDFISILNNLRDNKLNFSNMELLQGYVNPNFRSDRRNEYITLTTHNAKADAINNHEMRELHIKEYVFEAEIVGDFPEYMYPIDKYIYLKEGARVMFIKNDLSPEKLFFNGKMGTVMRLSDDEIEVLLDGGKTINVEKHEWENIRYQINEQTKEIEEERLGTFSQYPLRLAWAITVHKSQGLTFEKAILDLDHVFAPGQLYVAFSRLRSIEGMVLLSQVSKYGIENSEEVVQYAVNKASPEQLSQACVSGEKAYLENAVLQCFQWDNLLGNWNLHKGSYVGDMGNKNLYKDWALEQMNQVVEMVILTEKFTKQLKDILQTDYDFNFLYERFEKAYLYFFPRLETLWYEVLRVQKEIETHKKVKQFREELIDLESVTSEVIRSLFKTRQMMQLAKNQQPFNNSSINLSQLVRIRENLILKAKEQLKEKRLFVEEQSHQAIKIATKEKESTYDITYQLWEEMRSVEAVAEKRMFTTATIYRHLMKLMEMDKVQISELLSEQALNELTTVFEQEEDLSLGYIYDLLNERYTWDELRLFKSYFLKNMSSE</sequence>
<dbReference type="SMART" id="SM00382">
    <property type="entry name" value="AAA"/>
    <property type="match status" value="1"/>
</dbReference>
<dbReference type="PANTHER" id="PTHR47642:SF5">
    <property type="entry name" value="ATP-DEPENDENT DNA HELICASE"/>
    <property type="match status" value="1"/>
</dbReference>
<dbReference type="Pfam" id="PF14493">
    <property type="entry name" value="HTH_40"/>
    <property type="match status" value="1"/>
</dbReference>
<dbReference type="PANTHER" id="PTHR47642">
    <property type="entry name" value="ATP-DEPENDENT DNA HELICASE"/>
    <property type="match status" value="1"/>
</dbReference>
<dbReference type="InterPro" id="IPR003593">
    <property type="entry name" value="AAA+_ATPase"/>
</dbReference>
<dbReference type="Gene3D" id="2.30.30.940">
    <property type="match status" value="1"/>
</dbReference>
<dbReference type="GO" id="GO:0000723">
    <property type="term" value="P:telomere maintenance"/>
    <property type="evidence" value="ECO:0007669"/>
    <property type="project" value="InterPro"/>
</dbReference>
<accession>A0A0B7I3K4</accession>
<dbReference type="InterPro" id="IPR010285">
    <property type="entry name" value="DNA_helicase_pif1-like_DEAD"/>
</dbReference>
<name>A0A0B7I3K4_9FLAO</name>
<feature type="domain" description="AAA+ ATPase" evidence="1">
    <location>
        <begin position="12"/>
        <end position="330"/>
    </location>
</feature>
<reference evidence="2 3" key="1">
    <citation type="submission" date="2015-01" db="EMBL/GenBank/DDBJ databases">
        <authorList>
            <person name="MANFREDI Pablo"/>
        </authorList>
    </citation>
    <scope>NUCLEOTIDE SEQUENCE [LARGE SCALE GENOMIC DNA]</scope>
    <source>
        <strain evidence="2 3">CcD38</strain>
    </source>
</reference>
<keyword evidence="3" id="KW-1185">Reference proteome</keyword>
<dbReference type="RefSeq" id="WP_042345285.1">
    <property type="nucleotide sequence ID" value="NZ_CDOH01000137.1"/>
</dbReference>
<evidence type="ECO:0000259" key="1">
    <source>
        <dbReference type="SMART" id="SM00382"/>
    </source>
</evidence>
<evidence type="ECO:0000313" key="3">
    <source>
        <dbReference type="Proteomes" id="UP000045051"/>
    </source>
</evidence>
<dbReference type="GO" id="GO:0003678">
    <property type="term" value="F:DNA helicase activity"/>
    <property type="evidence" value="ECO:0007669"/>
    <property type="project" value="InterPro"/>
</dbReference>
<dbReference type="GO" id="GO:0006281">
    <property type="term" value="P:DNA repair"/>
    <property type="evidence" value="ECO:0007669"/>
    <property type="project" value="InterPro"/>
</dbReference>
<dbReference type="InterPro" id="IPR029491">
    <property type="entry name" value="Helicase_HTH"/>
</dbReference>
<dbReference type="InterPro" id="IPR051055">
    <property type="entry name" value="PIF1_helicase"/>
</dbReference>
<dbReference type="AlphaFoldDB" id="A0A0B7I3K4"/>
<dbReference type="Gene3D" id="3.40.50.300">
    <property type="entry name" value="P-loop containing nucleotide triphosphate hydrolases"/>
    <property type="match status" value="1"/>
</dbReference>
<gene>
    <name evidence="2" type="ORF">CCAND38_80074</name>
</gene>
<dbReference type="Gene3D" id="1.10.10.1390">
    <property type="entry name" value="ATP-dependent DNA helicase RecQ"/>
    <property type="match status" value="1"/>
</dbReference>
<dbReference type="InterPro" id="IPR027417">
    <property type="entry name" value="P-loop_NTPase"/>
</dbReference>
<protein>
    <submittedName>
        <fullName evidence="2">AAA ATPase</fullName>
    </submittedName>
</protein>
<proteinExistence type="predicted"/>
<dbReference type="FunFam" id="3.40.50.300:FF:001498">
    <property type="entry name" value="ATP-dependent DNA helicase"/>
    <property type="match status" value="1"/>
</dbReference>
<evidence type="ECO:0000313" key="2">
    <source>
        <dbReference type="EMBL" id="CEN49355.1"/>
    </source>
</evidence>
<dbReference type="Pfam" id="PF05970">
    <property type="entry name" value="PIF1"/>
    <property type="match status" value="2"/>
</dbReference>
<dbReference type="Proteomes" id="UP000045051">
    <property type="component" value="Unassembled WGS sequence"/>
</dbReference>
<dbReference type="EMBL" id="CDOI01000195">
    <property type="protein sequence ID" value="CEN49355.1"/>
    <property type="molecule type" value="Genomic_DNA"/>
</dbReference>